<dbReference type="Pfam" id="PF00149">
    <property type="entry name" value="Metallophos"/>
    <property type="match status" value="1"/>
</dbReference>
<feature type="domain" description="Calcineurin-like phosphoesterase" evidence="3">
    <location>
        <begin position="53"/>
        <end position="213"/>
    </location>
</feature>
<evidence type="ECO:0000313" key="4">
    <source>
        <dbReference type="EMBL" id="PRO67107.1"/>
    </source>
</evidence>
<dbReference type="GO" id="GO:0009245">
    <property type="term" value="P:lipid A biosynthetic process"/>
    <property type="evidence" value="ECO:0007669"/>
    <property type="project" value="TreeGrafter"/>
</dbReference>
<reference evidence="4 5" key="1">
    <citation type="submission" date="2018-03" db="EMBL/GenBank/DDBJ databases">
        <title>Bacillus urumqiensis sp. nov., a moderately haloalkaliphilic bacterium isolated from a salt lake.</title>
        <authorList>
            <person name="Zhao B."/>
            <person name="Liao Z."/>
        </authorList>
    </citation>
    <scope>NUCLEOTIDE SEQUENCE [LARGE SCALE GENOMIC DNA]</scope>
    <source>
        <strain evidence="4 5">BZ-SZ-XJ18</strain>
    </source>
</reference>
<dbReference type="PANTHER" id="PTHR31302:SF31">
    <property type="entry name" value="PHOSPHODIESTERASE YAEI"/>
    <property type="match status" value="1"/>
</dbReference>
<dbReference type="Gene3D" id="3.60.21.10">
    <property type="match status" value="1"/>
</dbReference>
<dbReference type="GO" id="GO:0008758">
    <property type="term" value="F:UDP-2,3-diacylglucosamine hydrolase activity"/>
    <property type="evidence" value="ECO:0007669"/>
    <property type="project" value="TreeGrafter"/>
</dbReference>
<dbReference type="RefSeq" id="WP_105957493.1">
    <property type="nucleotide sequence ID" value="NZ_PVNS01000001.1"/>
</dbReference>
<dbReference type="Proteomes" id="UP000243650">
    <property type="component" value="Unassembled WGS sequence"/>
</dbReference>
<evidence type="ECO:0000256" key="1">
    <source>
        <dbReference type="ARBA" id="ARBA00022723"/>
    </source>
</evidence>
<keyword evidence="1" id="KW-0479">Metal-binding</keyword>
<dbReference type="SUPFAM" id="SSF56300">
    <property type="entry name" value="Metallo-dependent phosphatases"/>
    <property type="match status" value="1"/>
</dbReference>
<keyword evidence="5" id="KW-1185">Reference proteome</keyword>
<dbReference type="InterPro" id="IPR029052">
    <property type="entry name" value="Metallo-depent_PP-like"/>
</dbReference>
<name>A0A2P6MLE1_ALKUR</name>
<dbReference type="AlphaFoldDB" id="A0A2P6MLE1"/>
<gene>
    <name evidence="4" type="ORF">C6I21_00635</name>
</gene>
<protein>
    <submittedName>
        <fullName evidence="4">Phosphoesterase</fullName>
    </submittedName>
</protein>
<dbReference type="InterPro" id="IPR051158">
    <property type="entry name" value="Metallophosphoesterase_sf"/>
</dbReference>
<dbReference type="PANTHER" id="PTHR31302">
    <property type="entry name" value="TRANSMEMBRANE PROTEIN WITH METALLOPHOSPHOESTERASE DOMAIN-RELATED"/>
    <property type="match status" value="1"/>
</dbReference>
<evidence type="ECO:0000256" key="2">
    <source>
        <dbReference type="ARBA" id="ARBA00022801"/>
    </source>
</evidence>
<dbReference type="OrthoDB" id="9780884at2"/>
<sequence length="276" mass="30700">MRKRWWFLLSLVLLTAGGILALPSWLEWQNNGLMHTRHTIASDALPEAFEGYRIVHLSDLHNHTFGENQEDLVSRTASEDPDIIVFTGDLEDEDYGGSDQGLVLMERLTAIAPVYMISGNHEWRFGGWDDLEQKINERGVTTLRNDTVELTQAGETIRMSGIEDPLSSIPADEAVRSSISDPPFHLLLAHRPEDIASYAEWGADVVFTGHAHGGQIRIPFIGGLNAPGQGWMPEYTSGIHTEGVTQMVISRGLGNSTFPQRIFNRPEIITVTLQSE</sequence>
<evidence type="ECO:0000259" key="3">
    <source>
        <dbReference type="Pfam" id="PF00149"/>
    </source>
</evidence>
<dbReference type="EMBL" id="PVNS01000001">
    <property type="protein sequence ID" value="PRO67107.1"/>
    <property type="molecule type" value="Genomic_DNA"/>
</dbReference>
<organism evidence="4 5">
    <name type="scientific">Alkalicoccus urumqiensis</name>
    <name type="common">Bacillus urumqiensis</name>
    <dbReference type="NCBI Taxonomy" id="1548213"/>
    <lineage>
        <taxon>Bacteria</taxon>
        <taxon>Bacillati</taxon>
        <taxon>Bacillota</taxon>
        <taxon>Bacilli</taxon>
        <taxon>Bacillales</taxon>
        <taxon>Bacillaceae</taxon>
        <taxon>Alkalicoccus</taxon>
    </lineage>
</organism>
<proteinExistence type="predicted"/>
<accession>A0A2P6MLE1</accession>
<comment type="caution">
    <text evidence="4">The sequence shown here is derived from an EMBL/GenBank/DDBJ whole genome shotgun (WGS) entry which is preliminary data.</text>
</comment>
<dbReference type="GO" id="GO:0046872">
    <property type="term" value="F:metal ion binding"/>
    <property type="evidence" value="ECO:0007669"/>
    <property type="project" value="UniProtKB-KW"/>
</dbReference>
<keyword evidence="2" id="KW-0378">Hydrolase</keyword>
<dbReference type="InterPro" id="IPR004843">
    <property type="entry name" value="Calcineurin-like_PHP"/>
</dbReference>
<dbReference type="GO" id="GO:0016020">
    <property type="term" value="C:membrane"/>
    <property type="evidence" value="ECO:0007669"/>
    <property type="project" value="GOC"/>
</dbReference>
<evidence type="ECO:0000313" key="5">
    <source>
        <dbReference type="Proteomes" id="UP000243650"/>
    </source>
</evidence>